<keyword evidence="1" id="KW-0472">Membrane</keyword>
<organism evidence="2 3">
    <name type="scientific">Populus trichocarpa</name>
    <name type="common">Western balsam poplar</name>
    <name type="synonym">Populus balsamifera subsp. trichocarpa</name>
    <dbReference type="NCBI Taxonomy" id="3694"/>
    <lineage>
        <taxon>Eukaryota</taxon>
        <taxon>Viridiplantae</taxon>
        <taxon>Streptophyta</taxon>
        <taxon>Embryophyta</taxon>
        <taxon>Tracheophyta</taxon>
        <taxon>Spermatophyta</taxon>
        <taxon>Magnoliopsida</taxon>
        <taxon>eudicotyledons</taxon>
        <taxon>Gunneridae</taxon>
        <taxon>Pentapetalae</taxon>
        <taxon>rosids</taxon>
        <taxon>fabids</taxon>
        <taxon>Malpighiales</taxon>
        <taxon>Salicaceae</taxon>
        <taxon>Saliceae</taxon>
        <taxon>Populus</taxon>
    </lineage>
</organism>
<dbReference type="InParanoid" id="B9GXY3"/>
<dbReference type="PANTHER" id="PTHR48065:SF23">
    <property type="entry name" value="LEUCINE-RICH REPEAT-CONTAINING N-TERMINAL PLANT-TYPE DOMAIN-CONTAINING PROTEIN"/>
    <property type="match status" value="1"/>
</dbReference>
<dbReference type="PANTHER" id="PTHR48065">
    <property type="entry name" value="OS10G0469600 PROTEIN"/>
    <property type="match status" value="1"/>
</dbReference>
<feature type="transmembrane region" description="Helical" evidence="1">
    <location>
        <begin position="58"/>
        <end position="78"/>
    </location>
</feature>
<dbReference type="InterPro" id="IPR032675">
    <property type="entry name" value="LRR_dom_sf"/>
</dbReference>
<dbReference type="Proteomes" id="UP000006729">
    <property type="component" value="Chromosome 3"/>
</dbReference>
<evidence type="ECO:0000256" key="1">
    <source>
        <dbReference type="SAM" id="Phobius"/>
    </source>
</evidence>
<name>B9GXY3_POPTR</name>
<keyword evidence="1" id="KW-1133">Transmembrane helix</keyword>
<dbReference type="Gene3D" id="3.80.10.10">
    <property type="entry name" value="Ribonuclease Inhibitor"/>
    <property type="match status" value="1"/>
</dbReference>
<dbReference type="AlphaFoldDB" id="B9GXY3"/>
<dbReference type="HOGENOM" id="CLU_2458931_0_0_1"/>
<dbReference type="EMBL" id="CM009292">
    <property type="protein sequence ID" value="PNT46929.1"/>
    <property type="molecule type" value="Genomic_DNA"/>
</dbReference>
<proteinExistence type="predicted"/>
<keyword evidence="1" id="KW-0812">Transmembrane</keyword>
<evidence type="ECO:0000313" key="2">
    <source>
        <dbReference type="EMBL" id="PNT46929.1"/>
    </source>
</evidence>
<reference evidence="2 3" key="1">
    <citation type="journal article" date="2006" name="Science">
        <title>The genome of black cottonwood, Populus trichocarpa (Torr. &amp; Gray).</title>
        <authorList>
            <person name="Tuskan G.A."/>
            <person name="Difazio S."/>
            <person name="Jansson S."/>
            <person name="Bohlmann J."/>
            <person name="Grigoriev I."/>
            <person name="Hellsten U."/>
            <person name="Putnam N."/>
            <person name="Ralph S."/>
            <person name="Rombauts S."/>
            <person name="Salamov A."/>
            <person name="Schein J."/>
            <person name="Sterck L."/>
            <person name="Aerts A."/>
            <person name="Bhalerao R.R."/>
            <person name="Bhalerao R.P."/>
            <person name="Blaudez D."/>
            <person name="Boerjan W."/>
            <person name="Brun A."/>
            <person name="Brunner A."/>
            <person name="Busov V."/>
            <person name="Campbell M."/>
            <person name="Carlson J."/>
            <person name="Chalot M."/>
            <person name="Chapman J."/>
            <person name="Chen G.L."/>
            <person name="Cooper D."/>
            <person name="Coutinho P.M."/>
            <person name="Couturier J."/>
            <person name="Covert S."/>
            <person name="Cronk Q."/>
            <person name="Cunningham R."/>
            <person name="Davis J."/>
            <person name="Degroeve S."/>
            <person name="Dejardin A."/>
            <person name="Depamphilis C."/>
            <person name="Detter J."/>
            <person name="Dirks B."/>
            <person name="Dubchak I."/>
            <person name="Duplessis S."/>
            <person name="Ehlting J."/>
            <person name="Ellis B."/>
            <person name="Gendler K."/>
            <person name="Goodstein D."/>
            <person name="Gribskov M."/>
            <person name="Grimwood J."/>
            <person name="Groover A."/>
            <person name="Gunter L."/>
            <person name="Hamberger B."/>
            <person name="Heinze B."/>
            <person name="Helariutta Y."/>
            <person name="Henrissat B."/>
            <person name="Holligan D."/>
            <person name="Holt R."/>
            <person name="Huang W."/>
            <person name="Islam-Faridi N."/>
            <person name="Jones S."/>
            <person name="Jones-Rhoades M."/>
            <person name="Jorgensen R."/>
            <person name="Joshi C."/>
            <person name="Kangasjarvi J."/>
            <person name="Karlsson J."/>
            <person name="Kelleher C."/>
            <person name="Kirkpatrick R."/>
            <person name="Kirst M."/>
            <person name="Kohler A."/>
            <person name="Kalluri U."/>
            <person name="Larimer F."/>
            <person name="Leebens-Mack J."/>
            <person name="Leple J.C."/>
            <person name="Locascio P."/>
            <person name="Lou Y."/>
            <person name="Lucas S."/>
            <person name="Martin F."/>
            <person name="Montanini B."/>
            <person name="Napoli C."/>
            <person name="Nelson D.R."/>
            <person name="Nelson C."/>
            <person name="Nieminen K."/>
            <person name="Nilsson O."/>
            <person name="Pereda V."/>
            <person name="Peter G."/>
            <person name="Philippe R."/>
            <person name="Pilate G."/>
            <person name="Poliakov A."/>
            <person name="Razumovskaya J."/>
            <person name="Richardson P."/>
            <person name="Rinaldi C."/>
            <person name="Ritland K."/>
            <person name="Rouze P."/>
            <person name="Ryaboy D."/>
            <person name="Schmutz J."/>
            <person name="Schrader J."/>
            <person name="Segerman B."/>
            <person name="Shin H."/>
            <person name="Siddiqui A."/>
            <person name="Sterky F."/>
            <person name="Terry A."/>
            <person name="Tsai C.J."/>
            <person name="Uberbacher E."/>
            <person name="Unneberg P."/>
            <person name="Vahala J."/>
            <person name="Wall K."/>
            <person name="Wessler S."/>
            <person name="Yang G."/>
            <person name="Yin T."/>
            <person name="Douglas C."/>
            <person name="Marra M."/>
            <person name="Sandberg G."/>
            <person name="Van de Peer Y."/>
            <person name="Rokhsar D."/>
        </authorList>
    </citation>
    <scope>NUCLEOTIDE SEQUENCE [LARGE SCALE GENOMIC DNA]</scope>
    <source>
        <strain evidence="3">cv. Nisqually</strain>
    </source>
</reference>
<sequence length="89" mass="9671">MSNNKLECQIPVGGQMDTMNDSNSYANNSGLCGMPTEQPPVKLPETDDSWFSWQGAGIGYSVGFFAIIATILFTGFIGKLPSQNARRSY</sequence>
<gene>
    <name evidence="2" type="ORF">POPTR_003G222000</name>
</gene>
<protein>
    <submittedName>
        <fullName evidence="2">Uncharacterized protein</fullName>
    </submittedName>
</protein>
<keyword evidence="3" id="KW-1185">Reference proteome</keyword>
<accession>B9GXY3</accession>
<evidence type="ECO:0000313" key="3">
    <source>
        <dbReference type="Proteomes" id="UP000006729"/>
    </source>
</evidence>